<gene>
    <name evidence="9" type="ORF">B4102_3714</name>
</gene>
<evidence type="ECO:0000256" key="1">
    <source>
        <dbReference type="ARBA" id="ARBA00000968"/>
    </source>
</evidence>
<keyword evidence="10" id="KW-1185">Reference proteome</keyword>
<sequence length="219" mass="24155">MFTGIIEEIGRVKNIKQSAQSIELTIHANKIMKDMHNGDSISVNGVCLTVTSFSNDEFHLDVMPETIKSTSLIELKNGSKVNLERAMSSQGRFGGHFVSGHVEGVGTIKNIKNVSNARYYEIKADAEIIKYTILKGSVAIDGTSLTVFEVSDSTFTISLIPHTLSETILSEKGVGDLVNIECDMLGKYIEHFVHSRFSDTQEENKTAITYDMLQKNGFA</sequence>
<keyword evidence="8" id="KW-0677">Repeat</keyword>
<dbReference type="InterPro" id="IPR026017">
    <property type="entry name" value="Lumazine-bd_dom"/>
</dbReference>
<evidence type="ECO:0000256" key="8">
    <source>
        <dbReference type="ARBA" id="ARBA00022737"/>
    </source>
</evidence>
<dbReference type="FunFam" id="2.40.30.20:FF:000004">
    <property type="entry name" value="Riboflavin synthase, alpha subunit"/>
    <property type="match status" value="1"/>
</dbReference>
<dbReference type="Proteomes" id="UP000075666">
    <property type="component" value="Unassembled WGS sequence"/>
</dbReference>
<evidence type="ECO:0000256" key="3">
    <source>
        <dbReference type="ARBA" id="ARBA00004887"/>
    </source>
</evidence>
<dbReference type="CDD" id="cd00402">
    <property type="entry name" value="Riboflavin_synthase_like"/>
    <property type="match status" value="1"/>
</dbReference>
<evidence type="ECO:0000256" key="2">
    <source>
        <dbReference type="ARBA" id="ARBA00002803"/>
    </source>
</evidence>
<dbReference type="InterPro" id="IPR023366">
    <property type="entry name" value="ATP_synth_asu-like_sf"/>
</dbReference>
<protein>
    <recommendedName>
        <fullName evidence="5">Riboflavin synthase</fullName>
        <ecNumber evidence="4">2.5.1.9</ecNumber>
    </recommendedName>
</protein>
<dbReference type="InterPro" id="IPR001783">
    <property type="entry name" value="Lumazine-bd"/>
</dbReference>
<proteinExistence type="predicted"/>
<evidence type="ECO:0000256" key="6">
    <source>
        <dbReference type="ARBA" id="ARBA00022619"/>
    </source>
</evidence>
<dbReference type="STRING" id="46224.B4102_3714"/>
<dbReference type="OrthoDB" id="9788537at2"/>
<comment type="caution">
    <text evidence="9">The sequence shown here is derived from an EMBL/GenBank/DDBJ whole genome shotgun (WGS) entry which is preliminary data.</text>
</comment>
<dbReference type="PANTHER" id="PTHR21098">
    <property type="entry name" value="RIBOFLAVIN SYNTHASE ALPHA CHAIN"/>
    <property type="match status" value="1"/>
</dbReference>
<dbReference type="NCBIfam" id="NF009566">
    <property type="entry name" value="PRK13020.1"/>
    <property type="match status" value="1"/>
</dbReference>
<dbReference type="RefSeq" id="WP_066235248.1">
    <property type="nucleotide sequence ID" value="NZ_JALKTV010000012.1"/>
</dbReference>
<dbReference type="GO" id="GO:0004746">
    <property type="term" value="F:riboflavin synthase activity"/>
    <property type="evidence" value="ECO:0007669"/>
    <property type="project" value="UniProtKB-UniRule"/>
</dbReference>
<dbReference type="InterPro" id="IPR017938">
    <property type="entry name" value="Riboflavin_synthase-like_b-brl"/>
</dbReference>
<keyword evidence="7 9" id="KW-0808">Transferase</keyword>
<dbReference type="FunFam" id="2.40.30.20:FF:000014">
    <property type="entry name" value="Riboflavin synthase, alpha subunit"/>
    <property type="match status" value="1"/>
</dbReference>
<comment type="catalytic activity">
    <reaction evidence="1">
        <text>2 6,7-dimethyl-8-(1-D-ribityl)lumazine + H(+) = 5-amino-6-(D-ribitylamino)uracil + riboflavin</text>
        <dbReference type="Rhea" id="RHEA:20772"/>
        <dbReference type="ChEBI" id="CHEBI:15378"/>
        <dbReference type="ChEBI" id="CHEBI:15934"/>
        <dbReference type="ChEBI" id="CHEBI:57986"/>
        <dbReference type="ChEBI" id="CHEBI:58201"/>
        <dbReference type="EC" id="2.5.1.9"/>
    </reaction>
</comment>
<dbReference type="NCBIfam" id="NF006767">
    <property type="entry name" value="PRK09289.1"/>
    <property type="match status" value="1"/>
</dbReference>
<evidence type="ECO:0000313" key="9">
    <source>
        <dbReference type="EMBL" id="KYC92495.1"/>
    </source>
</evidence>
<dbReference type="NCBIfam" id="TIGR00187">
    <property type="entry name" value="ribE"/>
    <property type="match status" value="1"/>
</dbReference>
<comment type="pathway">
    <text evidence="3">Cofactor biosynthesis; riboflavin biosynthesis; riboflavin from 2-hydroxy-3-oxobutyl phosphate and 5-amino-6-(D-ribitylamino)uracil: step 2/2.</text>
</comment>
<organism evidence="9 10">
    <name type="scientific">Heyndrickxia sporothermodurans</name>
    <dbReference type="NCBI Taxonomy" id="46224"/>
    <lineage>
        <taxon>Bacteria</taxon>
        <taxon>Bacillati</taxon>
        <taxon>Bacillota</taxon>
        <taxon>Bacilli</taxon>
        <taxon>Bacillales</taxon>
        <taxon>Bacillaceae</taxon>
        <taxon>Heyndrickxia</taxon>
    </lineage>
</organism>
<reference evidence="9 10" key="1">
    <citation type="submission" date="2016-01" db="EMBL/GenBank/DDBJ databases">
        <title>Genome Sequences of Twelve Sporeforming Bacillus Species Isolated from Foods.</title>
        <authorList>
            <person name="Berendsen E.M."/>
            <person name="Wells-Bennik M.H."/>
            <person name="Krawcyk A.O."/>
            <person name="De Jong A."/>
            <person name="Holsappel S."/>
            <person name="Eijlander R.T."/>
            <person name="Kuipers O.P."/>
        </authorList>
    </citation>
    <scope>NUCLEOTIDE SEQUENCE [LARGE SCALE GENOMIC DNA]</scope>
    <source>
        <strain evidence="9 10">B4102</strain>
    </source>
</reference>
<dbReference type="PANTHER" id="PTHR21098:SF12">
    <property type="entry name" value="RIBOFLAVIN SYNTHASE"/>
    <property type="match status" value="1"/>
</dbReference>
<dbReference type="PROSITE" id="PS51177">
    <property type="entry name" value="LUMAZINE_BIND"/>
    <property type="match status" value="2"/>
</dbReference>
<dbReference type="AlphaFoldDB" id="A0A150KLB8"/>
<dbReference type="Pfam" id="PF00677">
    <property type="entry name" value="Lum_binding"/>
    <property type="match status" value="2"/>
</dbReference>
<accession>A0A150KLB8</accession>
<comment type="function">
    <text evidence="2">Catalyzes the dismutation of two molecules of 6,7-dimethyl-8-ribityllumazine, resulting in the formation of riboflavin and 5-amino-6-(D-ribitylamino)uracil.</text>
</comment>
<dbReference type="PATRIC" id="fig|46224.3.peg.551"/>
<dbReference type="PIRSF" id="PIRSF000498">
    <property type="entry name" value="Riboflavin_syn_A"/>
    <property type="match status" value="1"/>
</dbReference>
<dbReference type="GO" id="GO:0009231">
    <property type="term" value="P:riboflavin biosynthetic process"/>
    <property type="evidence" value="ECO:0007669"/>
    <property type="project" value="UniProtKB-KW"/>
</dbReference>
<dbReference type="EC" id="2.5.1.9" evidence="4"/>
<evidence type="ECO:0000256" key="7">
    <source>
        <dbReference type="ARBA" id="ARBA00022679"/>
    </source>
</evidence>
<keyword evidence="6" id="KW-0686">Riboflavin biosynthesis</keyword>
<evidence type="ECO:0000313" key="10">
    <source>
        <dbReference type="Proteomes" id="UP000075666"/>
    </source>
</evidence>
<evidence type="ECO:0000256" key="5">
    <source>
        <dbReference type="ARBA" id="ARBA00013950"/>
    </source>
</evidence>
<dbReference type="Gene3D" id="2.40.30.20">
    <property type="match status" value="2"/>
</dbReference>
<evidence type="ECO:0000256" key="4">
    <source>
        <dbReference type="ARBA" id="ARBA00012827"/>
    </source>
</evidence>
<dbReference type="EMBL" id="LQYN01000110">
    <property type="protein sequence ID" value="KYC92495.1"/>
    <property type="molecule type" value="Genomic_DNA"/>
</dbReference>
<dbReference type="SUPFAM" id="SSF63380">
    <property type="entry name" value="Riboflavin synthase domain-like"/>
    <property type="match status" value="2"/>
</dbReference>
<name>A0A150KLB8_9BACI</name>
<dbReference type="GeneID" id="62498934"/>